<evidence type="ECO:0000256" key="1">
    <source>
        <dbReference type="SAM" id="MobiDB-lite"/>
    </source>
</evidence>
<sequence length="91" mass="9553">MFKRKYISGDPAKLKDYSDAELALMEAEKIFNQLHALGKEATRIKPIEAGPASAVLPPAAAQRRQPGAPGACGGGHGAEPAASAAGRTWRR</sequence>
<proteinExistence type="predicted"/>
<name>A0ABY8TL45_TETOB</name>
<dbReference type="Proteomes" id="UP001244341">
    <property type="component" value="Chromosome 2b"/>
</dbReference>
<reference evidence="2 3" key="1">
    <citation type="submission" date="2023-05" db="EMBL/GenBank/DDBJ databases">
        <title>A 100% complete, gapless, phased diploid assembly of the Scenedesmus obliquus UTEX 3031 genome.</title>
        <authorList>
            <person name="Biondi T.C."/>
            <person name="Hanschen E.R."/>
            <person name="Kwon T."/>
            <person name="Eng W."/>
            <person name="Kruse C.P.S."/>
            <person name="Koehler S.I."/>
            <person name="Kunde Y."/>
            <person name="Gleasner C.D."/>
            <person name="You Mak K.T."/>
            <person name="Polle J."/>
            <person name="Hovde B.T."/>
            <person name="Starkenburg S.R."/>
        </authorList>
    </citation>
    <scope>NUCLEOTIDE SEQUENCE [LARGE SCALE GENOMIC DNA]</scope>
    <source>
        <strain evidence="2 3">DOE0152z</strain>
    </source>
</reference>
<accession>A0ABY8TL45</accession>
<protein>
    <submittedName>
        <fullName evidence="2">Uncharacterized protein</fullName>
    </submittedName>
</protein>
<gene>
    <name evidence="2" type="ORF">OEZ85_010046</name>
</gene>
<dbReference type="EMBL" id="CP126209">
    <property type="protein sequence ID" value="WIA09832.1"/>
    <property type="molecule type" value="Genomic_DNA"/>
</dbReference>
<evidence type="ECO:0000313" key="3">
    <source>
        <dbReference type="Proteomes" id="UP001244341"/>
    </source>
</evidence>
<feature type="region of interest" description="Disordered" evidence="1">
    <location>
        <begin position="58"/>
        <end position="91"/>
    </location>
</feature>
<organism evidence="2 3">
    <name type="scientific">Tetradesmus obliquus</name>
    <name type="common">Green alga</name>
    <name type="synonym">Acutodesmus obliquus</name>
    <dbReference type="NCBI Taxonomy" id="3088"/>
    <lineage>
        <taxon>Eukaryota</taxon>
        <taxon>Viridiplantae</taxon>
        <taxon>Chlorophyta</taxon>
        <taxon>core chlorophytes</taxon>
        <taxon>Chlorophyceae</taxon>
        <taxon>CS clade</taxon>
        <taxon>Sphaeropleales</taxon>
        <taxon>Scenedesmaceae</taxon>
        <taxon>Tetradesmus</taxon>
    </lineage>
</organism>
<feature type="compositionally biased region" description="Low complexity" evidence="1">
    <location>
        <begin position="58"/>
        <end position="69"/>
    </location>
</feature>
<evidence type="ECO:0000313" key="2">
    <source>
        <dbReference type="EMBL" id="WIA09832.1"/>
    </source>
</evidence>
<keyword evidence="3" id="KW-1185">Reference proteome</keyword>